<dbReference type="Proteomes" id="UP001214628">
    <property type="component" value="Chromosome 1"/>
</dbReference>
<dbReference type="HAMAP" id="MF_00158">
    <property type="entry name" value="PanC"/>
    <property type="match status" value="1"/>
</dbReference>
<dbReference type="PANTHER" id="PTHR21299">
    <property type="entry name" value="CYTIDYLATE KINASE/PANTOATE-BETA-ALANINE LIGASE"/>
    <property type="match status" value="1"/>
</dbReference>
<reference evidence="12" key="1">
    <citation type="submission" date="2023-02" db="EMBL/GenBank/DDBJ databases">
        <title>Mating type loci evolution in Malassezia.</title>
        <authorList>
            <person name="Coelho M.A."/>
        </authorList>
    </citation>
    <scope>NUCLEOTIDE SEQUENCE</scope>
    <source>
        <strain evidence="12">CBS 14136</strain>
    </source>
</reference>
<evidence type="ECO:0000313" key="13">
    <source>
        <dbReference type="Proteomes" id="UP001214628"/>
    </source>
</evidence>
<organism evidence="12 13">
    <name type="scientific">Malassezia psittaci</name>
    <dbReference type="NCBI Taxonomy" id="1821823"/>
    <lineage>
        <taxon>Eukaryota</taxon>
        <taxon>Fungi</taxon>
        <taxon>Dikarya</taxon>
        <taxon>Basidiomycota</taxon>
        <taxon>Ustilaginomycotina</taxon>
        <taxon>Malasseziomycetes</taxon>
        <taxon>Malasseziales</taxon>
        <taxon>Malasseziaceae</taxon>
        <taxon>Malassezia</taxon>
    </lineage>
</organism>
<dbReference type="NCBIfam" id="TIGR00018">
    <property type="entry name" value="panC"/>
    <property type="match status" value="1"/>
</dbReference>
<dbReference type="GO" id="GO:0004592">
    <property type="term" value="F:pantoate-beta-alanine ligase activity"/>
    <property type="evidence" value="ECO:0007669"/>
    <property type="project" value="UniProtKB-EC"/>
</dbReference>
<dbReference type="GO" id="GO:0015940">
    <property type="term" value="P:pantothenate biosynthetic process"/>
    <property type="evidence" value="ECO:0007669"/>
    <property type="project" value="UniProtKB-KW"/>
</dbReference>
<dbReference type="Pfam" id="PF02569">
    <property type="entry name" value="Pantoate_ligase"/>
    <property type="match status" value="1"/>
</dbReference>
<accession>A0AAF0F7V9</accession>
<dbReference type="AlphaFoldDB" id="A0AAF0F7V9"/>
<protein>
    <recommendedName>
        <fullName evidence="4">Pantoate--beta-alanine ligase</fullName>
        <ecNumber evidence="3">6.3.2.1</ecNumber>
    </recommendedName>
    <alternativeName>
        <fullName evidence="10">Pantoate-activating enzyme</fullName>
    </alternativeName>
    <alternativeName>
        <fullName evidence="9">Pantothenate synthetase</fullName>
    </alternativeName>
</protein>
<comment type="catalytic activity">
    <reaction evidence="11">
        <text>(R)-pantoate + beta-alanine + ATP = (R)-pantothenate + AMP + diphosphate + H(+)</text>
        <dbReference type="Rhea" id="RHEA:10912"/>
        <dbReference type="ChEBI" id="CHEBI:15378"/>
        <dbReference type="ChEBI" id="CHEBI:15980"/>
        <dbReference type="ChEBI" id="CHEBI:29032"/>
        <dbReference type="ChEBI" id="CHEBI:30616"/>
        <dbReference type="ChEBI" id="CHEBI:33019"/>
        <dbReference type="ChEBI" id="CHEBI:57966"/>
        <dbReference type="ChEBI" id="CHEBI:456215"/>
        <dbReference type="EC" id="6.3.2.1"/>
    </reaction>
</comment>
<dbReference type="EMBL" id="CP118375">
    <property type="protein sequence ID" value="WFD42024.1"/>
    <property type="molecule type" value="Genomic_DNA"/>
</dbReference>
<keyword evidence="8" id="KW-0067">ATP-binding</keyword>
<dbReference type="InterPro" id="IPR042176">
    <property type="entry name" value="Pantoate_ligase_C"/>
</dbReference>
<evidence type="ECO:0000313" key="12">
    <source>
        <dbReference type="EMBL" id="WFD42024.1"/>
    </source>
</evidence>
<dbReference type="InterPro" id="IPR014729">
    <property type="entry name" value="Rossmann-like_a/b/a_fold"/>
</dbReference>
<evidence type="ECO:0000256" key="6">
    <source>
        <dbReference type="ARBA" id="ARBA00022655"/>
    </source>
</evidence>
<dbReference type="Gene3D" id="3.30.1300.10">
    <property type="entry name" value="Pantoate-beta-alanine ligase, C-terminal domain"/>
    <property type="match status" value="1"/>
</dbReference>
<evidence type="ECO:0000256" key="10">
    <source>
        <dbReference type="ARBA" id="ARBA00032806"/>
    </source>
</evidence>
<evidence type="ECO:0000256" key="11">
    <source>
        <dbReference type="ARBA" id="ARBA00048258"/>
    </source>
</evidence>
<dbReference type="EC" id="6.3.2.1" evidence="3"/>
<gene>
    <name evidence="12" type="primary">pan6</name>
    <name evidence="12" type="ORF">MPSI1_000661</name>
</gene>
<dbReference type="SUPFAM" id="SSF52374">
    <property type="entry name" value="Nucleotidylyl transferase"/>
    <property type="match status" value="1"/>
</dbReference>
<evidence type="ECO:0000256" key="8">
    <source>
        <dbReference type="ARBA" id="ARBA00022840"/>
    </source>
</evidence>
<comment type="pathway">
    <text evidence="1">Cofactor biosynthesis; (R)-pantothenate biosynthesis; (R)-pantothenate from (R)-pantoate and beta-alanine: step 1/1.</text>
</comment>
<dbReference type="InterPro" id="IPR003721">
    <property type="entry name" value="Pantoate_ligase"/>
</dbReference>
<name>A0AAF0F7V9_9BASI</name>
<comment type="similarity">
    <text evidence="2">Belongs to the pantothenate synthetase family.</text>
</comment>
<dbReference type="PANTHER" id="PTHR21299:SF1">
    <property type="entry name" value="PANTOATE--BETA-ALANINE LIGASE"/>
    <property type="match status" value="1"/>
</dbReference>
<evidence type="ECO:0000256" key="4">
    <source>
        <dbReference type="ARBA" id="ARBA00015647"/>
    </source>
</evidence>
<evidence type="ECO:0000256" key="1">
    <source>
        <dbReference type="ARBA" id="ARBA00004990"/>
    </source>
</evidence>
<sequence length="307" mass="34340">MGALHEGHLSLVDASLRENDVTIVSIFVNPAQFAPHEDLSSYPRTLDSDLAQLQDRLARSHTEKPLSVLIPTVHDMYPNGFTQEISKQVGAFVEVKGLSHQMEGLTRPTFFRGVATVVTKLLNIVMPDRAYFGQKDIQQAVVLRRLVDDLLFRYPNGSKNVRVLPTSRDISDNVALSSRNAYLDQNGRQAAPILYQALSSGKQTWERLLGQDITPSERIQATLSAVNEEAERRKRMLREAYDKNRQGAHVELDYVCLNDPYTLEDLTDTASDAAILSGALWVYNDANDPKPATRLIDNMLLGFSMNV</sequence>
<dbReference type="Gene3D" id="3.40.50.620">
    <property type="entry name" value="HUPs"/>
    <property type="match status" value="1"/>
</dbReference>
<evidence type="ECO:0000256" key="3">
    <source>
        <dbReference type="ARBA" id="ARBA00012219"/>
    </source>
</evidence>
<keyword evidence="6" id="KW-0566">Pantothenate biosynthesis</keyword>
<dbReference type="GO" id="GO:0005524">
    <property type="term" value="F:ATP binding"/>
    <property type="evidence" value="ECO:0007669"/>
    <property type="project" value="UniProtKB-KW"/>
</dbReference>
<evidence type="ECO:0000256" key="2">
    <source>
        <dbReference type="ARBA" id="ARBA00009256"/>
    </source>
</evidence>
<keyword evidence="7" id="KW-0547">Nucleotide-binding</keyword>
<keyword evidence="13" id="KW-1185">Reference proteome</keyword>
<evidence type="ECO:0000256" key="9">
    <source>
        <dbReference type="ARBA" id="ARBA00029902"/>
    </source>
</evidence>
<evidence type="ECO:0000256" key="5">
    <source>
        <dbReference type="ARBA" id="ARBA00022598"/>
    </source>
</evidence>
<evidence type="ECO:0000256" key="7">
    <source>
        <dbReference type="ARBA" id="ARBA00022741"/>
    </source>
</evidence>
<keyword evidence="5 12" id="KW-0436">Ligase</keyword>
<proteinExistence type="inferred from homology"/>